<comment type="caution">
    <text evidence="1">The sequence shown here is derived from an EMBL/GenBank/DDBJ whole genome shotgun (WGS) entry which is preliminary data.</text>
</comment>
<organism evidence="1 2">
    <name type="scientific">Scortum barcoo</name>
    <name type="common">barcoo grunter</name>
    <dbReference type="NCBI Taxonomy" id="214431"/>
    <lineage>
        <taxon>Eukaryota</taxon>
        <taxon>Metazoa</taxon>
        <taxon>Chordata</taxon>
        <taxon>Craniata</taxon>
        <taxon>Vertebrata</taxon>
        <taxon>Euteleostomi</taxon>
        <taxon>Actinopterygii</taxon>
        <taxon>Neopterygii</taxon>
        <taxon>Teleostei</taxon>
        <taxon>Neoteleostei</taxon>
        <taxon>Acanthomorphata</taxon>
        <taxon>Eupercaria</taxon>
        <taxon>Centrarchiformes</taxon>
        <taxon>Terapontoidei</taxon>
        <taxon>Terapontidae</taxon>
        <taxon>Scortum</taxon>
    </lineage>
</organism>
<dbReference type="EMBL" id="CM041543">
    <property type="protein sequence ID" value="KAI3364075.1"/>
    <property type="molecule type" value="Genomic_DNA"/>
</dbReference>
<reference evidence="1" key="1">
    <citation type="submission" date="2022-04" db="EMBL/GenBank/DDBJ databases">
        <title>Jade perch genome.</title>
        <authorList>
            <person name="Chao B."/>
        </authorList>
    </citation>
    <scope>NUCLEOTIDE SEQUENCE</scope>
    <source>
        <strain evidence="1">CB-2022</strain>
    </source>
</reference>
<dbReference type="Proteomes" id="UP000831701">
    <property type="component" value="Chromosome 13"/>
</dbReference>
<keyword evidence="2" id="KW-1185">Reference proteome</keyword>
<evidence type="ECO:0000313" key="2">
    <source>
        <dbReference type="Proteomes" id="UP000831701"/>
    </source>
</evidence>
<sequence length="457" mass="50988">MLHHFQFIGIISWIWAVSQSVGGGRVFSQEMDNVGGMEREHNLRQYMTKWQSHHLPTEMEELYTLEREVGRGSYGVVFEGHVAKTGQRVAIKRLPCSNPECIELYLQELWAMRATAKNHVNVIALHSCLLQTGLRSLKPLKPGRLPLRLVESVLKGSVVGAPQSQETSTSQRRTNSVSRLQDRTNTVQSRAKLQDGTKLNTPDSTTPQRPQNRARKRPAQREEEQPGPLRCLALWLVMEFCDGGDLNQFLLSRPPDAQRNHSVVQQLCSAVAFLHSLGITHRDLKPDNVLVCVTPRGPVVKVADFGLSKMCEGLMDGDLTRQHFSSTCGSDFYMAPEVWGGLTYTAQADIFSLGVLFWAVLERITFVEEGTTQEQLGAYVCKGRSGWLMPLGEALWENADLQLCIPMKFKRAPPLPPPPSPAMCTLLLDMLASNPDARPPADQLEARVCSALKEDSH</sequence>
<evidence type="ECO:0000313" key="1">
    <source>
        <dbReference type="EMBL" id="KAI3364075.1"/>
    </source>
</evidence>
<accession>A0ACB8W8S1</accession>
<proteinExistence type="predicted"/>
<protein>
    <submittedName>
        <fullName evidence="1">Uncharacterized protein</fullName>
    </submittedName>
</protein>
<name>A0ACB8W8S1_9TELE</name>
<gene>
    <name evidence="1" type="ORF">L3Q82_010901</name>
</gene>